<dbReference type="AlphaFoldDB" id="A0A821Q6I7"/>
<dbReference type="OrthoDB" id="6375801at2759"/>
<reference evidence="2" key="1">
    <citation type="submission" date="2021-02" db="EMBL/GenBank/DDBJ databases">
        <authorList>
            <person name="Steward A R."/>
        </authorList>
    </citation>
    <scope>NUCLEOTIDE SEQUENCE</scope>
</reference>
<feature type="region of interest" description="Disordered" evidence="1">
    <location>
        <begin position="50"/>
        <end position="75"/>
    </location>
</feature>
<dbReference type="EMBL" id="CAJOBZ010000008">
    <property type="protein sequence ID" value="CAF4819978.1"/>
    <property type="molecule type" value="Genomic_DNA"/>
</dbReference>
<comment type="caution">
    <text evidence="2">The sequence shown here is derived from an EMBL/GenBank/DDBJ whole genome shotgun (WGS) entry which is preliminary data.</text>
</comment>
<protein>
    <submittedName>
        <fullName evidence="2">Uncharacterized protein</fullName>
    </submittedName>
</protein>
<keyword evidence="3" id="KW-1185">Reference proteome</keyword>
<evidence type="ECO:0000313" key="3">
    <source>
        <dbReference type="Proteomes" id="UP000663880"/>
    </source>
</evidence>
<gene>
    <name evidence="2" type="ORF">PMACD_LOCUS4537</name>
</gene>
<evidence type="ECO:0000256" key="1">
    <source>
        <dbReference type="SAM" id="MobiDB-lite"/>
    </source>
</evidence>
<proteinExistence type="predicted"/>
<accession>A0A821Q6I7</accession>
<evidence type="ECO:0000313" key="2">
    <source>
        <dbReference type="EMBL" id="CAF4819978.1"/>
    </source>
</evidence>
<name>A0A821Q6I7_9NEOP</name>
<organism evidence="2 3">
    <name type="scientific">Pieris macdunnoughi</name>
    <dbReference type="NCBI Taxonomy" id="345717"/>
    <lineage>
        <taxon>Eukaryota</taxon>
        <taxon>Metazoa</taxon>
        <taxon>Ecdysozoa</taxon>
        <taxon>Arthropoda</taxon>
        <taxon>Hexapoda</taxon>
        <taxon>Insecta</taxon>
        <taxon>Pterygota</taxon>
        <taxon>Neoptera</taxon>
        <taxon>Endopterygota</taxon>
        <taxon>Lepidoptera</taxon>
        <taxon>Glossata</taxon>
        <taxon>Ditrysia</taxon>
        <taxon>Papilionoidea</taxon>
        <taxon>Pieridae</taxon>
        <taxon>Pierinae</taxon>
        <taxon>Pieris</taxon>
    </lineage>
</organism>
<dbReference type="Proteomes" id="UP000663880">
    <property type="component" value="Unassembled WGS sequence"/>
</dbReference>
<sequence length="97" mass="11673">MLPSKKKRKLSKEEIALKKSIAAKARLIKIKSDPVLLAQYKKKETLKYPKKKEKGQRKCIQDMTPREQRKTREKWKKYSSNYRINQKVRQTSKHLFL</sequence>